<proteinExistence type="predicted"/>
<reference evidence="2" key="1">
    <citation type="submission" date="2022-03" db="EMBL/GenBank/DDBJ databases">
        <authorList>
            <person name="Alioto T."/>
            <person name="Alioto T."/>
            <person name="Gomez Garrido J."/>
        </authorList>
    </citation>
    <scope>NUCLEOTIDE SEQUENCE</scope>
</reference>
<dbReference type="AlphaFoldDB" id="A0AAD1R2K0"/>
<evidence type="ECO:0000256" key="1">
    <source>
        <dbReference type="SAM" id="MobiDB-lite"/>
    </source>
</evidence>
<name>A0AAD1R2K0_PELCU</name>
<gene>
    <name evidence="2" type="ORF">PECUL_23A017653</name>
</gene>
<feature type="compositionally biased region" description="Basic and acidic residues" evidence="1">
    <location>
        <begin position="58"/>
        <end position="70"/>
    </location>
</feature>
<protein>
    <submittedName>
        <fullName evidence="2">Uncharacterized protein</fullName>
    </submittedName>
</protein>
<accession>A0AAD1R2K0</accession>
<evidence type="ECO:0000313" key="2">
    <source>
        <dbReference type="EMBL" id="CAH2222595.1"/>
    </source>
</evidence>
<keyword evidence="3" id="KW-1185">Reference proteome</keyword>
<evidence type="ECO:0000313" key="3">
    <source>
        <dbReference type="Proteomes" id="UP001295444"/>
    </source>
</evidence>
<feature type="compositionally biased region" description="Polar residues" evidence="1">
    <location>
        <begin position="39"/>
        <end position="51"/>
    </location>
</feature>
<dbReference type="Proteomes" id="UP001295444">
    <property type="component" value="Chromosome 01"/>
</dbReference>
<feature type="region of interest" description="Disordered" evidence="1">
    <location>
        <begin position="1"/>
        <end position="90"/>
    </location>
</feature>
<dbReference type="EMBL" id="OW240912">
    <property type="protein sequence ID" value="CAH2222595.1"/>
    <property type="molecule type" value="Genomic_DNA"/>
</dbReference>
<organism evidence="2 3">
    <name type="scientific">Pelobates cultripes</name>
    <name type="common">Western spadefoot toad</name>
    <dbReference type="NCBI Taxonomy" id="61616"/>
    <lineage>
        <taxon>Eukaryota</taxon>
        <taxon>Metazoa</taxon>
        <taxon>Chordata</taxon>
        <taxon>Craniata</taxon>
        <taxon>Vertebrata</taxon>
        <taxon>Euteleostomi</taxon>
        <taxon>Amphibia</taxon>
        <taxon>Batrachia</taxon>
        <taxon>Anura</taxon>
        <taxon>Pelobatoidea</taxon>
        <taxon>Pelobatidae</taxon>
        <taxon>Pelobates</taxon>
    </lineage>
</organism>
<sequence length="90" mass="9485">MGEVKGGADPAAWSPRGRWPPRTERAAAVSRLLPRQWPGSATTHAAGTPSHQRGIGSADERGRTRGREGKGNWGAQGLQNEPPLLAANPV</sequence>